<gene>
    <name evidence="3" type="ORF">NSJP_3040</name>
</gene>
<dbReference type="InterPro" id="IPR008969">
    <property type="entry name" value="CarboxyPept-like_regulatory"/>
</dbReference>
<feature type="signal peptide" evidence="1">
    <location>
        <begin position="1"/>
        <end position="33"/>
    </location>
</feature>
<name>A0A1W1I867_9BACT</name>
<dbReference type="PROSITE" id="PS51127">
    <property type="entry name" value="BIG1"/>
    <property type="match status" value="1"/>
</dbReference>
<evidence type="ECO:0000313" key="4">
    <source>
        <dbReference type="Proteomes" id="UP000192042"/>
    </source>
</evidence>
<proteinExistence type="predicted"/>
<organism evidence="3 4">
    <name type="scientific">Nitrospira japonica</name>
    <dbReference type="NCBI Taxonomy" id="1325564"/>
    <lineage>
        <taxon>Bacteria</taxon>
        <taxon>Pseudomonadati</taxon>
        <taxon>Nitrospirota</taxon>
        <taxon>Nitrospiria</taxon>
        <taxon>Nitrospirales</taxon>
        <taxon>Nitrospiraceae</taxon>
        <taxon>Nitrospira</taxon>
    </lineage>
</organism>
<dbReference type="KEGG" id="nja:NSJP_3040"/>
<accession>A0A1W1I867</accession>
<dbReference type="Gene3D" id="2.60.40.1120">
    <property type="entry name" value="Carboxypeptidase-like, regulatory domain"/>
    <property type="match status" value="1"/>
</dbReference>
<dbReference type="STRING" id="1325564.NSJP_3040"/>
<dbReference type="AlphaFoldDB" id="A0A1W1I867"/>
<reference evidence="3 4" key="1">
    <citation type="submission" date="2017-03" db="EMBL/GenBank/DDBJ databases">
        <authorList>
            <person name="Afonso C.L."/>
            <person name="Miller P.J."/>
            <person name="Scott M.A."/>
            <person name="Spackman E."/>
            <person name="Goraichik I."/>
            <person name="Dimitrov K.M."/>
            <person name="Suarez D.L."/>
            <person name="Swayne D.E."/>
        </authorList>
    </citation>
    <scope>NUCLEOTIDE SEQUENCE [LARGE SCALE GENOMIC DNA]</scope>
    <source>
        <strain evidence="3">Genome sequencing of Nitrospira japonica strain NJ11</strain>
    </source>
</reference>
<keyword evidence="1" id="KW-0732">Signal</keyword>
<evidence type="ECO:0000259" key="2">
    <source>
        <dbReference type="PROSITE" id="PS51127"/>
    </source>
</evidence>
<dbReference type="Proteomes" id="UP000192042">
    <property type="component" value="Chromosome I"/>
</dbReference>
<evidence type="ECO:0000313" key="3">
    <source>
        <dbReference type="EMBL" id="SLM49207.1"/>
    </source>
</evidence>
<sequence length="501" mass="54157">MPSRMTKAQRTIFAWRVLSFSSVLVLTATTASGLLPESGTVQIIVTDQNGTPISNVNLCLAMPGQSVQKMTDQNGRYTASLPVGSTTVRTSRNGYANAQATVAMTNGANFVRQIFLQTGQATPLPSDCGGFAGTATGGSSGCDRITNLEVVGVPVPGGWKTTKRTISVVAGFSEKPAFYRLTEFSAAERYPESQFNPDVAFAKKNVAWLPITTPVLTLNFTLTEPHYGTHHLYIQTSLALNGCVSHAHGISVVLEPGKLVTYELTGQALDQFIAAAKTRGYRFKAGEFKFNKKDNTYCPNGAMLLPSDPVQDERVSNKVLEDVSASVEEFDGPDLMLYWQLMEIHGSFPGLPTLPARAFAKGTSPAVVYDKYSEPSCPYCGARALKRTLSWRRLVYEFRSPPPKLPALPGDLGRPALPGSYNAVQCITVPDLTRSDQQPSIVKLTLRGPAGDDPVNALGDLRSNTFQAIQPFPPPRIIMPRSIDEETRQDLNEPVAAPAAP</sequence>
<dbReference type="SUPFAM" id="SSF49464">
    <property type="entry name" value="Carboxypeptidase regulatory domain-like"/>
    <property type="match status" value="1"/>
</dbReference>
<dbReference type="EMBL" id="LT828648">
    <property type="protein sequence ID" value="SLM49207.1"/>
    <property type="molecule type" value="Genomic_DNA"/>
</dbReference>
<evidence type="ECO:0000256" key="1">
    <source>
        <dbReference type="SAM" id="SignalP"/>
    </source>
</evidence>
<feature type="chain" id="PRO_5010704140" description="Big-1 domain-containing protein" evidence="1">
    <location>
        <begin position="34"/>
        <end position="501"/>
    </location>
</feature>
<feature type="domain" description="Big-1" evidence="2">
    <location>
        <begin position="25"/>
        <end position="111"/>
    </location>
</feature>
<dbReference type="InterPro" id="IPR003344">
    <property type="entry name" value="Big_1_dom"/>
</dbReference>
<dbReference type="Pfam" id="PF13620">
    <property type="entry name" value="CarboxypepD_reg"/>
    <property type="match status" value="1"/>
</dbReference>
<keyword evidence="4" id="KW-1185">Reference proteome</keyword>
<protein>
    <recommendedName>
        <fullName evidence="2">Big-1 domain-containing protein</fullName>
    </recommendedName>
</protein>